<dbReference type="EMBL" id="CP024785">
    <property type="protein sequence ID" value="AUB35298.1"/>
    <property type="molecule type" value="Genomic_DNA"/>
</dbReference>
<name>A0A2K8SIQ2_9NOSO</name>
<gene>
    <name evidence="1" type="ORF">COO91_01174</name>
</gene>
<keyword evidence="2" id="KW-1185">Reference proteome</keyword>
<organism evidence="1 2">
    <name type="scientific">Nostoc flagelliforme CCNUN1</name>
    <dbReference type="NCBI Taxonomy" id="2038116"/>
    <lineage>
        <taxon>Bacteria</taxon>
        <taxon>Bacillati</taxon>
        <taxon>Cyanobacteriota</taxon>
        <taxon>Cyanophyceae</taxon>
        <taxon>Nostocales</taxon>
        <taxon>Nostocaceae</taxon>
        <taxon>Nostoc</taxon>
    </lineage>
</organism>
<dbReference type="OrthoDB" id="6204501at2"/>
<protein>
    <submittedName>
        <fullName evidence="1">Chromosomal replication initiator, DnaA C-terminal</fullName>
    </submittedName>
</protein>
<evidence type="ECO:0000313" key="1">
    <source>
        <dbReference type="EMBL" id="AUB35298.1"/>
    </source>
</evidence>
<evidence type="ECO:0000313" key="2">
    <source>
        <dbReference type="Proteomes" id="UP000232003"/>
    </source>
</evidence>
<dbReference type="KEGG" id="nfl:COO91_01174"/>
<proteinExistence type="predicted"/>
<dbReference type="Pfam" id="PF13384">
    <property type="entry name" value="HTH_23"/>
    <property type="match status" value="1"/>
</dbReference>
<dbReference type="AlphaFoldDB" id="A0A2K8SIQ2"/>
<dbReference type="Proteomes" id="UP000232003">
    <property type="component" value="Chromosome"/>
</dbReference>
<reference evidence="1 2" key="1">
    <citation type="submission" date="2017-11" db="EMBL/GenBank/DDBJ databases">
        <title>Complete genome of a free-living desiccation-tolerant cyanobacterium and its photosynthetic adaptation to extreme terrestrial habitat.</title>
        <authorList>
            <person name="Shang J."/>
        </authorList>
    </citation>
    <scope>NUCLEOTIDE SEQUENCE [LARGE SCALE GENOMIC DNA]</scope>
    <source>
        <strain evidence="1 2">CCNUN1</strain>
    </source>
</reference>
<dbReference type="RefSeq" id="WP_100897571.1">
    <property type="nucleotide sequence ID" value="NZ_CAWNNC010000001.1"/>
</dbReference>
<sequence length="72" mass="8457">MLRVECDRWNESASKLREEALKANHARTRERLMALYEICNGKSATKVGRETGRNPQTVMEWVHRYGVMTKYV</sequence>
<accession>A0A2K8SIQ2</accession>